<proteinExistence type="predicted"/>
<protein>
    <submittedName>
        <fullName evidence="1">Uncharacterized protein</fullName>
    </submittedName>
</protein>
<evidence type="ECO:0000313" key="2">
    <source>
        <dbReference type="Proteomes" id="UP000565262"/>
    </source>
</evidence>
<accession>A0A839IPM7</accession>
<keyword evidence="2" id="KW-1185">Reference proteome</keyword>
<dbReference type="Proteomes" id="UP000565262">
    <property type="component" value="Unassembled WGS sequence"/>
</dbReference>
<dbReference type="RefSeq" id="WP_182809243.1">
    <property type="nucleotide sequence ID" value="NZ_JACJFM010000015.1"/>
</dbReference>
<dbReference type="AlphaFoldDB" id="A0A839IPM7"/>
<gene>
    <name evidence="1" type="ORF">H4O21_12680</name>
</gene>
<reference evidence="1 2" key="1">
    <citation type="submission" date="2020-08" db="EMBL/GenBank/DDBJ databases">
        <title>Oceanospirillum sp. nov. isolated from marine sediment.</title>
        <authorList>
            <person name="Ji X."/>
        </authorList>
    </citation>
    <scope>NUCLEOTIDE SEQUENCE [LARGE SCALE GENOMIC DNA]</scope>
    <source>
        <strain evidence="1 2">D5</strain>
    </source>
</reference>
<comment type="caution">
    <text evidence="1">The sequence shown here is derived from an EMBL/GenBank/DDBJ whole genome shotgun (WGS) entry which is preliminary data.</text>
</comment>
<organism evidence="1 2">
    <name type="scientific">Oceanospirillum sediminis</name>
    <dbReference type="NCBI Taxonomy" id="2760088"/>
    <lineage>
        <taxon>Bacteria</taxon>
        <taxon>Pseudomonadati</taxon>
        <taxon>Pseudomonadota</taxon>
        <taxon>Gammaproteobacteria</taxon>
        <taxon>Oceanospirillales</taxon>
        <taxon>Oceanospirillaceae</taxon>
        <taxon>Oceanospirillum</taxon>
    </lineage>
</organism>
<evidence type="ECO:0000313" key="1">
    <source>
        <dbReference type="EMBL" id="MBB1487463.1"/>
    </source>
</evidence>
<sequence>MKTYHVEQFEVIARPEFNRVLLPKLAPEFDLESAKLYLTPDGRLSIKDRECEFIFSDISEKSLQFIREAGGVSVMNPSCKQHPKLAHIPLTH</sequence>
<name>A0A839IPM7_9GAMM</name>
<dbReference type="EMBL" id="JACJFM010000015">
    <property type="protein sequence ID" value="MBB1487463.1"/>
    <property type="molecule type" value="Genomic_DNA"/>
</dbReference>